<feature type="transmembrane region" description="Helical" evidence="7">
    <location>
        <begin position="84"/>
        <end position="107"/>
    </location>
</feature>
<dbReference type="InterPro" id="IPR018499">
    <property type="entry name" value="Tetraspanin/Peripherin"/>
</dbReference>
<dbReference type="PRINTS" id="PR00259">
    <property type="entry name" value="TMFOUR"/>
</dbReference>
<evidence type="ECO:0000256" key="3">
    <source>
        <dbReference type="ARBA" id="ARBA00022692"/>
    </source>
</evidence>
<dbReference type="InterPro" id="IPR008952">
    <property type="entry name" value="Tetraspanin_EC2_sf"/>
</dbReference>
<gene>
    <name evidence="8" type="ORF">AMK59_8683</name>
</gene>
<accession>A0A0T6AVJ2</accession>
<comment type="subcellular location">
    <subcellularLocation>
        <location evidence="1 7">Membrane</location>
        <topology evidence="1 7">Multi-pass membrane protein</topology>
    </subcellularLocation>
</comment>
<dbReference type="Pfam" id="PF00335">
    <property type="entry name" value="Tetraspanin"/>
    <property type="match status" value="1"/>
</dbReference>
<name>A0A0T6AVJ2_9SCAR</name>
<dbReference type="AlphaFoldDB" id="A0A0T6AVJ2"/>
<evidence type="ECO:0000256" key="2">
    <source>
        <dbReference type="ARBA" id="ARBA00006840"/>
    </source>
</evidence>
<evidence type="ECO:0000313" key="8">
    <source>
        <dbReference type="EMBL" id="KRT78973.1"/>
    </source>
</evidence>
<comment type="caution">
    <text evidence="8">The sequence shown here is derived from an EMBL/GenBank/DDBJ whole genome shotgun (WGS) entry which is preliminary data.</text>
</comment>
<dbReference type="GO" id="GO:0005886">
    <property type="term" value="C:plasma membrane"/>
    <property type="evidence" value="ECO:0007669"/>
    <property type="project" value="TreeGrafter"/>
</dbReference>
<evidence type="ECO:0000256" key="5">
    <source>
        <dbReference type="ARBA" id="ARBA00023136"/>
    </source>
</evidence>
<comment type="similarity">
    <text evidence="2 7">Belongs to the tetraspanin (TM4SF) family.</text>
</comment>
<evidence type="ECO:0000256" key="6">
    <source>
        <dbReference type="PIRSR" id="PIRSR002419-1"/>
    </source>
</evidence>
<protein>
    <recommendedName>
        <fullName evidence="7">Tetraspanin</fullName>
    </recommendedName>
</protein>
<dbReference type="Gene3D" id="1.10.1450.10">
    <property type="entry name" value="Tetraspanin"/>
    <property type="match status" value="1"/>
</dbReference>
<feature type="transmembrane region" description="Helical" evidence="7">
    <location>
        <begin position="12"/>
        <end position="36"/>
    </location>
</feature>
<keyword evidence="5 7" id="KW-0472">Membrane</keyword>
<dbReference type="PIRSF" id="PIRSF002419">
    <property type="entry name" value="Tetraspanin"/>
    <property type="match status" value="1"/>
</dbReference>
<proteinExistence type="inferred from homology"/>
<feature type="disulfide bond" evidence="6">
    <location>
        <begin position="146"/>
        <end position="165"/>
    </location>
</feature>
<dbReference type="Proteomes" id="UP000051574">
    <property type="component" value="Unassembled WGS sequence"/>
</dbReference>
<dbReference type="SUPFAM" id="SSF48652">
    <property type="entry name" value="Tetraspanin"/>
    <property type="match status" value="1"/>
</dbReference>
<keyword evidence="6" id="KW-1015">Disulfide bond</keyword>
<keyword evidence="3 7" id="KW-0812">Transmembrane</keyword>
<sequence>MHTSNSFSCIKCCVMLLNLFFVISGIIITSLGVYLKVFYYCYEPFVHEQYLYAPDFLIILGVIILLISFIGCCGIITQNSCASLIFTTFLVLILFFEMGLGLAGYIMKEETKDYLQERLPATMAKYTTSADIRLAWDTLQNTFNCCGAKSPRDWEKVNLTIPNSCYGYSINGTKSLLHEDGCIETFGNFVRQHSNYIEVSGLIFSMIQLLVIISSCLLTSEYRKGYETV</sequence>
<dbReference type="PANTHER" id="PTHR19282">
    <property type="entry name" value="TETRASPANIN"/>
    <property type="match status" value="1"/>
</dbReference>
<evidence type="ECO:0000256" key="7">
    <source>
        <dbReference type="RuleBase" id="RU361218"/>
    </source>
</evidence>
<dbReference type="OrthoDB" id="10033535at2759"/>
<feature type="transmembrane region" description="Helical" evidence="7">
    <location>
        <begin position="196"/>
        <end position="218"/>
    </location>
</feature>
<dbReference type="EMBL" id="LJIG01022738">
    <property type="protein sequence ID" value="KRT78973.1"/>
    <property type="molecule type" value="Genomic_DNA"/>
</dbReference>
<dbReference type="InterPro" id="IPR000301">
    <property type="entry name" value="Tetraspanin_animals"/>
</dbReference>
<organism evidence="8 9">
    <name type="scientific">Oryctes borbonicus</name>
    <dbReference type="NCBI Taxonomy" id="1629725"/>
    <lineage>
        <taxon>Eukaryota</taxon>
        <taxon>Metazoa</taxon>
        <taxon>Ecdysozoa</taxon>
        <taxon>Arthropoda</taxon>
        <taxon>Hexapoda</taxon>
        <taxon>Insecta</taxon>
        <taxon>Pterygota</taxon>
        <taxon>Neoptera</taxon>
        <taxon>Endopterygota</taxon>
        <taxon>Coleoptera</taxon>
        <taxon>Polyphaga</taxon>
        <taxon>Scarabaeiformia</taxon>
        <taxon>Scarabaeidae</taxon>
        <taxon>Dynastinae</taxon>
        <taxon>Oryctes</taxon>
    </lineage>
</organism>
<feature type="transmembrane region" description="Helical" evidence="7">
    <location>
        <begin position="56"/>
        <end position="77"/>
    </location>
</feature>
<feature type="disulfide bond" evidence="6">
    <location>
        <begin position="145"/>
        <end position="182"/>
    </location>
</feature>
<evidence type="ECO:0000256" key="1">
    <source>
        <dbReference type="ARBA" id="ARBA00004141"/>
    </source>
</evidence>
<dbReference type="PANTHER" id="PTHR19282:SF456">
    <property type="entry name" value="CD63 MOLECULE"/>
    <property type="match status" value="1"/>
</dbReference>
<keyword evidence="4 7" id="KW-1133">Transmembrane helix</keyword>
<evidence type="ECO:0000256" key="4">
    <source>
        <dbReference type="ARBA" id="ARBA00022989"/>
    </source>
</evidence>
<dbReference type="CDD" id="cd03127">
    <property type="entry name" value="tetraspanin_LEL"/>
    <property type="match status" value="1"/>
</dbReference>
<evidence type="ECO:0000313" key="9">
    <source>
        <dbReference type="Proteomes" id="UP000051574"/>
    </source>
</evidence>
<keyword evidence="9" id="KW-1185">Reference proteome</keyword>
<reference evidence="8 9" key="1">
    <citation type="submission" date="2015-09" db="EMBL/GenBank/DDBJ databases">
        <title>Draft genome of the scarab beetle Oryctes borbonicus.</title>
        <authorList>
            <person name="Meyer J.M."/>
            <person name="Markov G.V."/>
            <person name="Baskaran P."/>
            <person name="Herrmann M."/>
            <person name="Sommer R.J."/>
            <person name="Roedelsperger C."/>
        </authorList>
    </citation>
    <scope>NUCLEOTIDE SEQUENCE [LARGE SCALE GENOMIC DNA]</scope>
    <source>
        <strain evidence="8">OB123</strain>
        <tissue evidence="8">Whole animal</tissue>
    </source>
</reference>